<dbReference type="Proteomes" id="UP001501844">
    <property type="component" value="Unassembled WGS sequence"/>
</dbReference>
<keyword evidence="4 5" id="KW-0472">Membrane</keyword>
<sequence length="226" mass="24665">MEQHSYLKDFVYGAVDGAVTTFAVVSGVAGANLMPQVVIILGIANLLADGFSMAVSNYLGTRTEKQQLEKTLLEEQREIEEDPVGEQEEIRQIYAKKGFTGDLLEQVVLTITADKRIWAHTMLQEEHGLSLSPVSEWKAALATFTAFLLVGIIPIAPYLWNYVSVHSVGNPFWWSSTCTGIAFFSIGALKSRFVSKPWYTSGLETMLLGGAAASVAYLVGVLLKGI</sequence>
<accession>A0ABP8F649</accession>
<dbReference type="EMBL" id="BAABGX010000001">
    <property type="protein sequence ID" value="GAA4295657.1"/>
    <property type="molecule type" value="Genomic_DNA"/>
</dbReference>
<comment type="subcellular location">
    <subcellularLocation>
        <location evidence="1">Endomembrane system</location>
        <topology evidence="1">Multi-pass membrane protein</topology>
    </subcellularLocation>
</comment>
<gene>
    <name evidence="6" type="ORF">GCM10023183_01740</name>
</gene>
<proteinExistence type="predicted"/>
<keyword evidence="7" id="KW-1185">Reference proteome</keyword>
<evidence type="ECO:0000256" key="4">
    <source>
        <dbReference type="ARBA" id="ARBA00023136"/>
    </source>
</evidence>
<feature type="transmembrane region" description="Helical" evidence="5">
    <location>
        <begin position="172"/>
        <end position="189"/>
    </location>
</feature>
<dbReference type="InterPro" id="IPR008217">
    <property type="entry name" value="Ccc1_fam"/>
</dbReference>
<comment type="caution">
    <text evidence="6">The sequence shown here is derived from an EMBL/GenBank/DDBJ whole genome shotgun (WGS) entry which is preliminary data.</text>
</comment>
<keyword evidence="2 5" id="KW-0812">Transmembrane</keyword>
<name>A0ABP8F649_9BACT</name>
<evidence type="ECO:0000313" key="6">
    <source>
        <dbReference type="EMBL" id="GAA4295657.1"/>
    </source>
</evidence>
<evidence type="ECO:0000256" key="5">
    <source>
        <dbReference type="SAM" id="Phobius"/>
    </source>
</evidence>
<evidence type="ECO:0000256" key="1">
    <source>
        <dbReference type="ARBA" id="ARBA00004127"/>
    </source>
</evidence>
<organism evidence="6 7">
    <name type="scientific">Nibribacter koreensis</name>
    <dbReference type="NCBI Taxonomy" id="1084519"/>
    <lineage>
        <taxon>Bacteria</taxon>
        <taxon>Pseudomonadati</taxon>
        <taxon>Bacteroidota</taxon>
        <taxon>Cytophagia</taxon>
        <taxon>Cytophagales</taxon>
        <taxon>Hymenobacteraceae</taxon>
        <taxon>Nibribacter</taxon>
    </lineage>
</organism>
<reference evidence="7" key="1">
    <citation type="journal article" date="2019" name="Int. J. Syst. Evol. Microbiol.">
        <title>The Global Catalogue of Microorganisms (GCM) 10K type strain sequencing project: providing services to taxonomists for standard genome sequencing and annotation.</title>
        <authorList>
            <consortium name="The Broad Institute Genomics Platform"/>
            <consortium name="The Broad Institute Genome Sequencing Center for Infectious Disease"/>
            <person name="Wu L."/>
            <person name="Ma J."/>
        </authorList>
    </citation>
    <scope>NUCLEOTIDE SEQUENCE [LARGE SCALE GENOMIC DNA]</scope>
    <source>
        <strain evidence="7">JCM 17917</strain>
    </source>
</reference>
<feature type="transmembrane region" description="Helical" evidence="5">
    <location>
        <begin position="12"/>
        <end position="31"/>
    </location>
</feature>
<feature type="transmembrane region" description="Helical" evidence="5">
    <location>
        <begin position="37"/>
        <end position="60"/>
    </location>
</feature>
<evidence type="ECO:0000256" key="2">
    <source>
        <dbReference type="ARBA" id="ARBA00022692"/>
    </source>
</evidence>
<dbReference type="Pfam" id="PF01988">
    <property type="entry name" value="VIT1"/>
    <property type="match status" value="1"/>
</dbReference>
<evidence type="ECO:0000256" key="3">
    <source>
        <dbReference type="ARBA" id="ARBA00022989"/>
    </source>
</evidence>
<feature type="transmembrane region" description="Helical" evidence="5">
    <location>
        <begin position="139"/>
        <end position="160"/>
    </location>
</feature>
<feature type="transmembrane region" description="Helical" evidence="5">
    <location>
        <begin position="201"/>
        <end position="223"/>
    </location>
</feature>
<evidence type="ECO:0000313" key="7">
    <source>
        <dbReference type="Proteomes" id="UP001501844"/>
    </source>
</evidence>
<keyword evidence="3 5" id="KW-1133">Transmembrane helix</keyword>
<dbReference type="PANTHER" id="PTHR31851">
    <property type="entry name" value="FE(2+)/MN(2+) TRANSPORTER PCL1"/>
    <property type="match status" value="1"/>
</dbReference>
<protein>
    <submittedName>
        <fullName evidence="6">VIT1/CCC1 transporter family protein</fullName>
    </submittedName>
</protein>